<evidence type="ECO:0000256" key="1">
    <source>
        <dbReference type="ARBA" id="ARBA00005291"/>
    </source>
</evidence>
<dbReference type="EMBL" id="JAERTZ010000002">
    <property type="protein sequence ID" value="MBL1375885.1"/>
    <property type="molecule type" value="Genomic_DNA"/>
</dbReference>
<evidence type="ECO:0000259" key="2">
    <source>
        <dbReference type="Pfam" id="PF07978"/>
    </source>
</evidence>
<protein>
    <submittedName>
        <fullName evidence="3">NIPSNAP family protein</fullName>
    </submittedName>
</protein>
<dbReference type="SUPFAM" id="SSF54909">
    <property type="entry name" value="Dimeric alpha+beta barrel"/>
    <property type="match status" value="2"/>
</dbReference>
<feature type="domain" description="NIPSNAP" evidence="2">
    <location>
        <begin position="11"/>
        <end position="68"/>
    </location>
</feature>
<proteinExistence type="inferred from homology"/>
<dbReference type="Proteomes" id="UP000638570">
    <property type="component" value="Unassembled WGS sequence"/>
</dbReference>
<dbReference type="RefSeq" id="WP_202081860.1">
    <property type="nucleotide sequence ID" value="NZ_JAERTZ010000002.1"/>
</dbReference>
<dbReference type="InterPro" id="IPR012577">
    <property type="entry name" value="NIPSNAP"/>
</dbReference>
<comment type="similarity">
    <text evidence="1">Belongs to the NipSnap family.</text>
</comment>
<gene>
    <name evidence="3" type="ORF">JKV55_00875</name>
</gene>
<accession>A0ABS1QM21</accession>
<dbReference type="PANTHER" id="PTHR21017:SF17">
    <property type="entry name" value="PROTEIN NIPSNAP"/>
    <property type="match status" value="1"/>
</dbReference>
<dbReference type="InterPro" id="IPR011008">
    <property type="entry name" value="Dimeric_a/b-barrel"/>
</dbReference>
<name>A0ABS1QM21_9GAMM</name>
<sequence length="204" mass="22567">MSRLHDVVTLTIEMGSMNAVFDGIQTHADTEHATLLGCWYSDIGALNKVMVLRRYDSEAALITERQQLLLGGNPFGCGKHVTDIQIDTYALFPFLPAIAPGKRGNVYEMRVYGIKQGCLQKVIDAWQQALPEREARSPLLGAMYALDGQVSRFLNIWPYESLNERSRLRALAVSDGVWPPKGGPALLTTLESSIYLPAPFSPLC</sequence>
<comment type="caution">
    <text evidence="3">The sequence shown here is derived from an EMBL/GenBank/DDBJ whole genome shotgun (WGS) entry which is preliminary data.</text>
</comment>
<dbReference type="Pfam" id="PF07978">
    <property type="entry name" value="NIPSNAP"/>
    <property type="match status" value="2"/>
</dbReference>
<keyword evidence="4" id="KW-1185">Reference proteome</keyword>
<evidence type="ECO:0000313" key="3">
    <source>
        <dbReference type="EMBL" id="MBL1375885.1"/>
    </source>
</evidence>
<organism evidence="3 4">
    <name type="scientific">Zobellella iuensis</name>
    <dbReference type="NCBI Taxonomy" id="2803811"/>
    <lineage>
        <taxon>Bacteria</taxon>
        <taxon>Pseudomonadati</taxon>
        <taxon>Pseudomonadota</taxon>
        <taxon>Gammaproteobacteria</taxon>
        <taxon>Aeromonadales</taxon>
        <taxon>Aeromonadaceae</taxon>
        <taxon>Zobellella</taxon>
    </lineage>
</organism>
<dbReference type="Gene3D" id="3.30.70.100">
    <property type="match status" value="2"/>
</dbReference>
<evidence type="ECO:0000313" key="4">
    <source>
        <dbReference type="Proteomes" id="UP000638570"/>
    </source>
</evidence>
<dbReference type="PANTHER" id="PTHR21017">
    <property type="entry name" value="NIPSNAP-RELATED"/>
    <property type="match status" value="1"/>
</dbReference>
<dbReference type="InterPro" id="IPR051557">
    <property type="entry name" value="NipSnap_domain"/>
</dbReference>
<feature type="domain" description="NIPSNAP" evidence="2">
    <location>
        <begin position="107"/>
        <end position="202"/>
    </location>
</feature>
<reference evidence="4" key="1">
    <citation type="submission" date="2021-01" db="EMBL/GenBank/DDBJ databases">
        <title>Genome public.</title>
        <authorList>
            <person name="Liu C."/>
            <person name="Sun Q."/>
        </authorList>
    </citation>
    <scope>NUCLEOTIDE SEQUENCE [LARGE SCALE GENOMIC DNA]</scope>
    <source>
        <strain evidence="4">CGMCC 1.18722</strain>
    </source>
</reference>